<dbReference type="EMBL" id="AWUE01013885">
    <property type="protein sequence ID" value="OMP05734.1"/>
    <property type="molecule type" value="Genomic_DNA"/>
</dbReference>
<sequence>MLTLADPGEVDEDYSCHEEFLFEDCNHLNEGARDNIIAYVMSRIQSIAKQTAKQFAEKSIDITDNRYPRKVLCCFPGSKISDKFKNCRARKRKTNRGNFWVTLKSGSVADTDRTRFLCFALCLVLRSGNVKIIECNYQLKGTDGSCQYFTRDWYPNPKSFDSRAEHVHVLFREDMVHRDKDYREASFSFSVYPWQKMPLKKFGIHVFSIDAESFTVTPVSCSVSFISHGSCDEINFFDEDNRSSCGPNIIQPNSPVCPNWLSVGIGESMIQEDANVGNERDLLAPTLPDEEDANWLSLGIGRSMIQEDANLENNGHGEENANFENEHDDPAPTMPSKEHSSRSLDIILPKFRVRPNWLSLGIGTLMIQAYVNVENNGHAW</sequence>
<comment type="caution">
    <text evidence="2">The sequence shown here is derived from an EMBL/GenBank/DDBJ whole genome shotgun (WGS) entry which is preliminary data.</text>
</comment>
<proteinExistence type="predicted"/>
<evidence type="ECO:0000313" key="3">
    <source>
        <dbReference type="Proteomes" id="UP000187203"/>
    </source>
</evidence>
<reference evidence="3" key="1">
    <citation type="submission" date="2013-09" db="EMBL/GenBank/DDBJ databases">
        <title>Corchorus olitorius genome sequencing.</title>
        <authorList>
            <person name="Alam M."/>
            <person name="Haque M.S."/>
            <person name="Islam M.S."/>
            <person name="Emdad E.M."/>
            <person name="Islam M.M."/>
            <person name="Ahmed B."/>
            <person name="Halim A."/>
            <person name="Hossen Q.M.M."/>
            <person name="Hossain M.Z."/>
            <person name="Ahmed R."/>
            <person name="Khan M.M."/>
            <person name="Islam R."/>
            <person name="Rashid M.M."/>
            <person name="Khan S.A."/>
            <person name="Rahman M.S."/>
            <person name="Alam M."/>
            <person name="Yahiya A.S."/>
            <person name="Khan M.S."/>
            <person name="Azam M.S."/>
            <person name="Haque T."/>
            <person name="Lashkar M.Z.H."/>
            <person name="Akhand A.I."/>
            <person name="Morshed G."/>
            <person name="Roy S."/>
            <person name="Uddin K.S."/>
            <person name="Rabeya T."/>
            <person name="Hossain A.S."/>
            <person name="Chowdhury A."/>
            <person name="Snigdha A.R."/>
            <person name="Mortoza M.S."/>
            <person name="Matin S.A."/>
            <person name="Hoque S.M.E."/>
            <person name="Islam M.K."/>
            <person name="Roy D.K."/>
            <person name="Haider R."/>
            <person name="Moosa M.M."/>
            <person name="Elias S.M."/>
            <person name="Hasan A.M."/>
            <person name="Jahan S."/>
            <person name="Shafiuddin M."/>
            <person name="Mahmood N."/>
            <person name="Shommy N.S."/>
        </authorList>
    </citation>
    <scope>NUCLEOTIDE SEQUENCE [LARGE SCALE GENOMIC DNA]</scope>
    <source>
        <strain evidence="3">cv. O-4</strain>
    </source>
</reference>
<accession>A0A1R3KFC6</accession>
<name>A0A1R3KFC6_9ROSI</name>
<dbReference type="Proteomes" id="UP000187203">
    <property type="component" value="Unassembled WGS sequence"/>
</dbReference>
<gene>
    <name evidence="2" type="ORF">COLO4_08598</name>
</gene>
<protein>
    <submittedName>
        <fullName evidence="2">Uncharacterized protein</fullName>
    </submittedName>
</protein>
<organism evidence="2 3">
    <name type="scientific">Corchorus olitorius</name>
    <dbReference type="NCBI Taxonomy" id="93759"/>
    <lineage>
        <taxon>Eukaryota</taxon>
        <taxon>Viridiplantae</taxon>
        <taxon>Streptophyta</taxon>
        <taxon>Embryophyta</taxon>
        <taxon>Tracheophyta</taxon>
        <taxon>Spermatophyta</taxon>
        <taxon>Magnoliopsida</taxon>
        <taxon>eudicotyledons</taxon>
        <taxon>Gunneridae</taxon>
        <taxon>Pentapetalae</taxon>
        <taxon>rosids</taxon>
        <taxon>malvids</taxon>
        <taxon>Malvales</taxon>
        <taxon>Malvaceae</taxon>
        <taxon>Grewioideae</taxon>
        <taxon>Apeibeae</taxon>
        <taxon>Corchorus</taxon>
    </lineage>
</organism>
<feature type="region of interest" description="Disordered" evidence="1">
    <location>
        <begin position="312"/>
        <end position="341"/>
    </location>
</feature>
<evidence type="ECO:0000313" key="2">
    <source>
        <dbReference type="EMBL" id="OMP05734.1"/>
    </source>
</evidence>
<evidence type="ECO:0000256" key="1">
    <source>
        <dbReference type="SAM" id="MobiDB-lite"/>
    </source>
</evidence>
<feature type="compositionally biased region" description="Basic and acidic residues" evidence="1">
    <location>
        <begin position="315"/>
        <end position="341"/>
    </location>
</feature>
<dbReference type="AlphaFoldDB" id="A0A1R3KFC6"/>
<keyword evidence="3" id="KW-1185">Reference proteome</keyword>